<dbReference type="EMBL" id="VTPY01000005">
    <property type="protein sequence ID" value="KAA0011217.1"/>
    <property type="molecule type" value="Genomic_DNA"/>
</dbReference>
<dbReference type="Proteomes" id="UP000486760">
    <property type="component" value="Unassembled WGS sequence"/>
</dbReference>
<dbReference type="AlphaFoldDB" id="A0A7V7FZ98"/>
<dbReference type="RefSeq" id="WP_149328959.1">
    <property type="nucleotide sequence ID" value="NZ_VTPY01000005.1"/>
</dbReference>
<keyword evidence="3" id="KW-1185">Reference proteome</keyword>
<accession>A0A7V7FZ98</accession>
<gene>
    <name evidence="2" type="ORF">F0A17_13920</name>
</gene>
<feature type="region of interest" description="Disordered" evidence="1">
    <location>
        <begin position="23"/>
        <end position="60"/>
    </location>
</feature>
<sequence length="198" mass="21189">MTAWRRLTCAGLVALMGLVGCGSDDDASQREGDTGAVRQNESDTEVNAEPAPEVTPPAPLPVEIEATATLRSDRRLTVEGSTNLPNEARLVVTVEREVSGVRWQARTNVSEGRFSAGPLGPGSGLPDGGYHITVYLPEASVQPAGVRERIGERGEALEGPMIKTSRHGLGQVASYSRRYLIGNEPRRATDQVEVLEVD</sequence>
<evidence type="ECO:0000313" key="2">
    <source>
        <dbReference type="EMBL" id="KAA0011217.1"/>
    </source>
</evidence>
<comment type="caution">
    <text evidence="2">The sequence shown here is derived from an EMBL/GenBank/DDBJ whole genome shotgun (WGS) entry which is preliminary data.</text>
</comment>
<dbReference type="PROSITE" id="PS51257">
    <property type="entry name" value="PROKAR_LIPOPROTEIN"/>
    <property type="match status" value="1"/>
</dbReference>
<evidence type="ECO:0000256" key="1">
    <source>
        <dbReference type="SAM" id="MobiDB-lite"/>
    </source>
</evidence>
<reference evidence="2 3" key="1">
    <citation type="submission" date="2019-08" db="EMBL/GenBank/DDBJ databases">
        <title>Bioinformatics analysis of the strain L3 and L5.</title>
        <authorList>
            <person name="Li X."/>
        </authorList>
    </citation>
    <scope>NUCLEOTIDE SEQUENCE [LARGE SCALE GENOMIC DNA]</scope>
    <source>
        <strain evidence="2 3">L5</strain>
    </source>
</reference>
<organism evidence="2 3">
    <name type="scientific">Billgrantia pellis</name>
    <dbReference type="NCBI Taxonomy" id="2606936"/>
    <lineage>
        <taxon>Bacteria</taxon>
        <taxon>Pseudomonadati</taxon>
        <taxon>Pseudomonadota</taxon>
        <taxon>Gammaproteobacteria</taxon>
        <taxon>Oceanospirillales</taxon>
        <taxon>Halomonadaceae</taxon>
        <taxon>Billgrantia</taxon>
    </lineage>
</organism>
<evidence type="ECO:0000313" key="3">
    <source>
        <dbReference type="Proteomes" id="UP000486760"/>
    </source>
</evidence>
<proteinExistence type="predicted"/>
<name>A0A7V7FZ98_9GAMM</name>
<protein>
    <submittedName>
        <fullName evidence="2">Uncharacterized protein</fullName>
    </submittedName>
</protein>